<keyword evidence="1" id="KW-0479">Metal-binding</keyword>
<evidence type="ECO:0000256" key="1">
    <source>
        <dbReference type="ARBA" id="ARBA00022723"/>
    </source>
</evidence>
<keyword evidence="6" id="KW-1185">Reference proteome</keyword>
<reference evidence="5 6" key="1">
    <citation type="journal article" date="2018" name="BMC Genomics">
        <title>The genome of Naegleria lovaniensis, the basis for a comparative approach to unravel pathogenicity factors of the human pathogenic amoeba N. fowleri.</title>
        <authorList>
            <person name="Liechti N."/>
            <person name="Schurch N."/>
            <person name="Bruggmann R."/>
            <person name="Wittwer M."/>
        </authorList>
    </citation>
    <scope>NUCLEOTIDE SEQUENCE [LARGE SCALE GENOMIC DNA]</scope>
    <source>
        <strain evidence="5 6">ATCC 30569</strain>
    </source>
</reference>
<dbReference type="PROSITE" id="PS50004">
    <property type="entry name" value="C2"/>
    <property type="match status" value="1"/>
</dbReference>
<feature type="region of interest" description="Disordered" evidence="3">
    <location>
        <begin position="290"/>
        <end position="332"/>
    </location>
</feature>
<dbReference type="Proteomes" id="UP000816034">
    <property type="component" value="Unassembled WGS sequence"/>
</dbReference>
<feature type="domain" description="C2" evidence="4">
    <location>
        <begin position="1"/>
        <end position="109"/>
    </location>
</feature>
<dbReference type="Gene3D" id="2.60.40.150">
    <property type="entry name" value="C2 domain"/>
    <property type="match status" value="1"/>
</dbReference>
<evidence type="ECO:0000313" key="5">
    <source>
        <dbReference type="EMBL" id="KAG2392070.1"/>
    </source>
</evidence>
<dbReference type="InterPro" id="IPR035892">
    <property type="entry name" value="C2_domain_sf"/>
</dbReference>
<comment type="caution">
    <text evidence="5">The sequence shown here is derived from an EMBL/GenBank/DDBJ whole genome shotgun (WGS) entry which is preliminary data.</text>
</comment>
<accession>A0AA88GZI7</accession>
<name>A0AA88GZI7_NAELO</name>
<dbReference type="SUPFAM" id="SSF49562">
    <property type="entry name" value="C2 domain (Calcium/lipid-binding domain, CaLB)"/>
    <property type="match status" value="1"/>
</dbReference>
<sequence length="368" mass="40628">MPSLKIILKQANNLPAKDSTGTSDPLVVCTLNGKSVFKTEPIMMTLNPVWDGNTKIKHEFTIELKDIYHDQLILEVMDYNIFTKNKPIGSTVIPLTLLERKPQIVTYCLSDSKFNGPAGTITVLLEPLDFGISHSLSGNNLNGMVQQQPQQPQQQQQIVNTTTIPQQQQQHPLQKSSAMNQSFHNSPQGFVPQPNTNQQQASYNNMRSQSVIGNTSPHLNNNQPLQPQMQQNVTPPTFNGNNQATMGVMNPSYGSTSPNAFSQQQPLPQQNQGLYNRTQSFIQPNASLYTGGSPSTSFNSVSVHSTKRDPKPLPTLPPKSSTDPSVTSIESKRPPFNSFNGVVDDAYIDYVISQCPIPSPPFYSKSFN</sequence>
<evidence type="ECO:0000256" key="3">
    <source>
        <dbReference type="SAM" id="MobiDB-lite"/>
    </source>
</evidence>
<dbReference type="PANTHER" id="PTHR45911">
    <property type="entry name" value="C2 DOMAIN-CONTAINING PROTEIN"/>
    <property type="match status" value="1"/>
</dbReference>
<dbReference type="Pfam" id="PF00168">
    <property type="entry name" value="C2"/>
    <property type="match status" value="1"/>
</dbReference>
<dbReference type="InterPro" id="IPR000008">
    <property type="entry name" value="C2_dom"/>
</dbReference>
<keyword evidence="2" id="KW-0106">Calcium</keyword>
<dbReference type="PANTHER" id="PTHR45911:SF7">
    <property type="entry name" value="C2 DOMAIN-CONTAINING PROTEIN"/>
    <property type="match status" value="1"/>
</dbReference>
<feature type="region of interest" description="Disordered" evidence="3">
    <location>
        <begin position="179"/>
        <end position="200"/>
    </location>
</feature>
<dbReference type="GO" id="GO:0046872">
    <property type="term" value="F:metal ion binding"/>
    <property type="evidence" value="ECO:0007669"/>
    <property type="project" value="UniProtKB-KW"/>
</dbReference>
<evidence type="ECO:0000259" key="4">
    <source>
        <dbReference type="PROSITE" id="PS50004"/>
    </source>
</evidence>
<dbReference type="EMBL" id="PYSW02000006">
    <property type="protein sequence ID" value="KAG2392070.1"/>
    <property type="molecule type" value="Genomic_DNA"/>
</dbReference>
<dbReference type="RefSeq" id="XP_044553964.1">
    <property type="nucleotide sequence ID" value="XM_044689444.1"/>
</dbReference>
<feature type="compositionally biased region" description="Polar residues" evidence="3">
    <location>
        <begin position="290"/>
        <end position="304"/>
    </location>
</feature>
<organism evidence="5 6">
    <name type="scientific">Naegleria lovaniensis</name>
    <name type="common">Amoeba</name>
    <dbReference type="NCBI Taxonomy" id="51637"/>
    <lineage>
        <taxon>Eukaryota</taxon>
        <taxon>Discoba</taxon>
        <taxon>Heterolobosea</taxon>
        <taxon>Tetramitia</taxon>
        <taxon>Eutetramitia</taxon>
        <taxon>Vahlkampfiidae</taxon>
        <taxon>Naegleria</taxon>
    </lineage>
</organism>
<evidence type="ECO:0000256" key="2">
    <source>
        <dbReference type="ARBA" id="ARBA00022837"/>
    </source>
</evidence>
<dbReference type="AlphaFoldDB" id="A0AA88GZI7"/>
<dbReference type="CDD" id="cd00030">
    <property type="entry name" value="C2"/>
    <property type="match status" value="1"/>
</dbReference>
<gene>
    <name evidence="5" type="ORF">C9374_013555</name>
</gene>
<proteinExistence type="predicted"/>
<evidence type="ECO:0000313" key="6">
    <source>
        <dbReference type="Proteomes" id="UP000816034"/>
    </source>
</evidence>
<dbReference type="SMART" id="SM00239">
    <property type="entry name" value="C2"/>
    <property type="match status" value="1"/>
</dbReference>
<protein>
    <recommendedName>
        <fullName evidence="4">C2 domain-containing protein</fullName>
    </recommendedName>
</protein>
<dbReference type="GeneID" id="68106008"/>